<evidence type="ECO:0000313" key="2">
    <source>
        <dbReference type="Proteomes" id="UP000077266"/>
    </source>
</evidence>
<keyword evidence="2" id="KW-1185">Reference proteome</keyword>
<dbReference type="Proteomes" id="UP000077266">
    <property type="component" value="Unassembled WGS sequence"/>
</dbReference>
<sequence length="380" mass="42061">MLTGGARTIGDSWSRRSPAYGCRGMWVRRKRRKCPRVSTAVHVVLAFALRKPTRAETHHARLSHLVLHLLLPLATRVIAMIWFSCATHRNRDRSGPSSTSRSLRCHILQLLDFAHPVELHLDLVPWSAGAYNAESFPALLILAPRKDIARSSYSRDSGCFSTPPLSVIVVSPARLTTLLVALESLHRTVSESAGNLERRISGSAHGAVGSGCRACATAAMTLVAKETHSSEPTRHHITRIFTLTALTRRQRWYTLQRADANFSGSSYSSARLPVRELYRYPSCWSTRCAMPTMIQASLRNVSTLFCSACQAQIASFLRRLSPLVRGVLVSDCHIDLGRDFLVEVDNADVDPPRRTLMRAASIVTGRLESGRSARRAARTS</sequence>
<reference evidence="1 2" key="1">
    <citation type="journal article" date="2016" name="Mol. Biol. Evol.">
        <title>Comparative Genomics of Early-Diverging Mushroom-Forming Fungi Provides Insights into the Origins of Lignocellulose Decay Capabilities.</title>
        <authorList>
            <person name="Nagy L.G."/>
            <person name="Riley R."/>
            <person name="Tritt A."/>
            <person name="Adam C."/>
            <person name="Daum C."/>
            <person name="Floudas D."/>
            <person name="Sun H."/>
            <person name="Yadav J.S."/>
            <person name="Pangilinan J."/>
            <person name="Larsson K.H."/>
            <person name="Matsuura K."/>
            <person name="Barry K."/>
            <person name="Labutti K."/>
            <person name="Kuo R."/>
            <person name="Ohm R.A."/>
            <person name="Bhattacharya S.S."/>
            <person name="Shirouzu T."/>
            <person name="Yoshinaga Y."/>
            <person name="Martin F.M."/>
            <person name="Grigoriev I.V."/>
            <person name="Hibbett D.S."/>
        </authorList>
    </citation>
    <scope>NUCLEOTIDE SEQUENCE [LARGE SCALE GENOMIC DNA]</scope>
    <source>
        <strain evidence="1 2">HHB12029</strain>
    </source>
</reference>
<name>A0A165P9U2_EXIGL</name>
<proteinExistence type="predicted"/>
<gene>
    <name evidence="1" type="ORF">EXIGLDRAFT_28835</name>
</gene>
<dbReference type="InParanoid" id="A0A165P9U2"/>
<organism evidence="1 2">
    <name type="scientific">Exidia glandulosa HHB12029</name>
    <dbReference type="NCBI Taxonomy" id="1314781"/>
    <lineage>
        <taxon>Eukaryota</taxon>
        <taxon>Fungi</taxon>
        <taxon>Dikarya</taxon>
        <taxon>Basidiomycota</taxon>
        <taxon>Agaricomycotina</taxon>
        <taxon>Agaricomycetes</taxon>
        <taxon>Auriculariales</taxon>
        <taxon>Exidiaceae</taxon>
        <taxon>Exidia</taxon>
    </lineage>
</organism>
<accession>A0A165P9U2</accession>
<dbReference type="AlphaFoldDB" id="A0A165P9U2"/>
<dbReference type="EMBL" id="KV425891">
    <property type="protein sequence ID" value="KZW01858.1"/>
    <property type="molecule type" value="Genomic_DNA"/>
</dbReference>
<evidence type="ECO:0000313" key="1">
    <source>
        <dbReference type="EMBL" id="KZW01858.1"/>
    </source>
</evidence>
<protein>
    <submittedName>
        <fullName evidence="1">Uncharacterized protein</fullName>
    </submittedName>
</protein>